<dbReference type="InterPro" id="IPR051906">
    <property type="entry name" value="TolC-like"/>
</dbReference>
<dbReference type="Gene3D" id="1.20.1600.10">
    <property type="entry name" value="Outer membrane efflux proteins (OEP)"/>
    <property type="match status" value="1"/>
</dbReference>
<evidence type="ECO:0000313" key="10">
    <source>
        <dbReference type="Proteomes" id="UP000198432"/>
    </source>
</evidence>
<keyword evidence="7" id="KW-0998">Cell outer membrane</keyword>
<dbReference type="GO" id="GO:1990281">
    <property type="term" value="C:efflux pump complex"/>
    <property type="evidence" value="ECO:0007669"/>
    <property type="project" value="TreeGrafter"/>
</dbReference>
<dbReference type="GO" id="GO:0015562">
    <property type="term" value="F:efflux transmembrane transporter activity"/>
    <property type="evidence" value="ECO:0007669"/>
    <property type="project" value="InterPro"/>
</dbReference>
<feature type="signal peptide" evidence="8">
    <location>
        <begin position="1"/>
        <end position="28"/>
    </location>
</feature>
<comment type="similarity">
    <text evidence="2">Belongs to the outer membrane factor (OMF) (TC 1.B.17) family.</text>
</comment>
<dbReference type="AlphaFoldDB" id="A0A239D964"/>
<keyword evidence="3" id="KW-0813">Transport</keyword>
<keyword evidence="4" id="KW-1134">Transmembrane beta strand</keyword>
<evidence type="ECO:0000256" key="3">
    <source>
        <dbReference type="ARBA" id="ARBA00022448"/>
    </source>
</evidence>
<comment type="subcellular location">
    <subcellularLocation>
        <location evidence="1">Cell outer membrane</location>
    </subcellularLocation>
</comment>
<keyword evidence="8" id="KW-0732">Signal</keyword>
<dbReference type="SUPFAM" id="SSF56954">
    <property type="entry name" value="Outer membrane efflux proteins (OEP)"/>
    <property type="match status" value="1"/>
</dbReference>
<keyword evidence="10" id="KW-1185">Reference proteome</keyword>
<gene>
    <name evidence="9" type="ORF">SAMN06296052_10492</name>
</gene>
<evidence type="ECO:0000256" key="2">
    <source>
        <dbReference type="ARBA" id="ARBA00007613"/>
    </source>
</evidence>
<keyword evidence="5" id="KW-0812">Transmembrane</keyword>
<dbReference type="GO" id="GO:0015288">
    <property type="term" value="F:porin activity"/>
    <property type="evidence" value="ECO:0007669"/>
    <property type="project" value="TreeGrafter"/>
</dbReference>
<evidence type="ECO:0000313" key="9">
    <source>
        <dbReference type="EMBL" id="SNS28153.1"/>
    </source>
</evidence>
<organism evidence="9 10">
    <name type="scientific">Pontibacter ummariensis</name>
    <dbReference type="NCBI Taxonomy" id="1610492"/>
    <lineage>
        <taxon>Bacteria</taxon>
        <taxon>Pseudomonadati</taxon>
        <taxon>Bacteroidota</taxon>
        <taxon>Cytophagia</taxon>
        <taxon>Cytophagales</taxon>
        <taxon>Hymenobacteraceae</taxon>
        <taxon>Pontibacter</taxon>
    </lineage>
</organism>
<dbReference type="RefSeq" id="WP_089318282.1">
    <property type="nucleotide sequence ID" value="NZ_FZOQ01000004.1"/>
</dbReference>
<protein>
    <submittedName>
        <fullName evidence="9">Outer membrane protein</fullName>
    </submittedName>
</protein>
<keyword evidence="6" id="KW-0472">Membrane</keyword>
<dbReference type="PANTHER" id="PTHR30026">
    <property type="entry name" value="OUTER MEMBRANE PROTEIN TOLC"/>
    <property type="match status" value="1"/>
</dbReference>
<reference evidence="10" key="1">
    <citation type="submission" date="2017-06" db="EMBL/GenBank/DDBJ databases">
        <authorList>
            <person name="Varghese N."/>
            <person name="Submissions S."/>
        </authorList>
    </citation>
    <scope>NUCLEOTIDE SEQUENCE [LARGE SCALE GENOMIC DNA]</scope>
    <source>
        <strain evidence="10">NKM1</strain>
    </source>
</reference>
<dbReference type="EMBL" id="FZOQ01000004">
    <property type="protein sequence ID" value="SNS28153.1"/>
    <property type="molecule type" value="Genomic_DNA"/>
</dbReference>
<dbReference type="InterPro" id="IPR003423">
    <property type="entry name" value="OMP_efflux"/>
</dbReference>
<feature type="chain" id="PRO_5013348632" evidence="8">
    <location>
        <begin position="29"/>
        <end position="451"/>
    </location>
</feature>
<evidence type="ECO:0000256" key="4">
    <source>
        <dbReference type="ARBA" id="ARBA00022452"/>
    </source>
</evidence>
<dbReference type="Pfam" id="PF02321">
    <property type="entry name" value="OEP"/>
    <property type="match status" value="2"/>
</dbReference>
<evidence type="ECO:0000256" key="8">
    <source>
        <dbReference type="SAM" id="SignalP"/>
    </source>
</evidence>
<name>A0A239D964_9BACT</name>
<evidence type="ECO:0000256" key="7">
    <source>
        <dbReference type="ARBA" id="ARBA00023237"/>
    </source>
</evidence>
<proteinExistence type="inferred from homology"/>
<dbReference type="PANTHER" id="PTHR30026:SF20">
    <property type="entry name" value="OUTER MEMBRANE PROTEIN TOLC"/>
    <property type="match status" value="1"/>
</dbReference>
<dbReference type="GO" id="GO:0009279">
    <property type="term" value="C:cell outer membrane"/>
    <property type="evidence" value="ECO:0007669"/>
    <property type="project" value="UniProtKB-SubCell"/>
</dbReference>
<evidence type="ECO:0000256" key="5">
    <source>
        <dbReference type="ARBA" id="ARBA00022692"/>
    </source>
</evidence>
<dbReference type="OrthoDB" id="9811587at2"/>
<evidence type="ECO:0000256" key="6">
    <source>
        <dbReference type="ARBA" id="ARBA00023136"/>
    </source>
</evidence>
<sequence length="451" mass="51027">MKNFTSKTLLQKLGGLALCLSLAMSAQAQESLTLEQSLELARQNNVALRQARYNSTKADINLRKNKFSYLPSISANTSVSRINGLTFDNTTGQLKRGNTTSSNPYLAGQLVIFDGMSKLYELKQAKQRAEASKYQEMQADIDLEANITGFYLQAVLDRENVQIAEERISLLQQQLDKMEKLERAGVRTMDNVYELKSQLATEKLNLITHQNNYRKALLALVQEMNVEGNVAYELEVPTTPLAITDELPSLEETLTKALGYSPMVKASAATWEATKNNLKIAKSNFSPTLSLEGMIGSNFSSNIVEENPETKKLEQIAYFDQLDLNQQKIVQLSLSIPIFNGLSRHFEAQTARLDMRNAELDYVAAQNTLRQTVHQAYQDVMAAREKYNTVVANLEYTEKAFESAKRRYEAGTIDFYAYMEALNNKNQSQTELLQSKLEFYFKQRILELYQG</sequence>
<dbReference type="Proteomes" id="UP000198432">
    <property type="component" value="Unassembled WGS sequence"/>
</dbReference>
<evidence type="ECO:0000256" key="1">
    <source>
        <dbReference type="ARBA" id="ARBA00004442"/>
    </source>
</evidence>
<accession>A0A239D964</accession>